<dbReference type="Proteomes" id="UP000789342">
    <property type="component" value="Unassembled WGS sequence"/>
</dbReference>
<organism evidence="1 2">
    <name type="scientific">Acaulospora morrowiae</name>
    <dbReference type="NCBI Taxonomy" id="94023"/>
    <lineage>
        <taxon>Eukaryota</taxon>
        <taxon>Fungi</taxon>
        <taxon>Fungi incertae sedis</taxon>
        <taxon>Mucoromycota</taxon>
        <taxon>Glomeromycotina</taxon>
        <taxon>Glomeromycetes</taxon>
        <taxon>Diversisporales</taxon>
        <taxon>Acaulosporaceae</taxon>
        <taxon>Acaulospora</taxon>
    </lineage>
</organism>
<protein>
    <submittedName>
        <fullName evidence="1">18122_t:CDS:1</fullName>
    </submittedName>
</protein>
<feature type="non-terminal residue" evidence="1">
    <location>
        <position position="91"/>
    </location>
</feature>
<dbReference type="AlphaFoldDB" id="A0A9N9J5G8"/>
<keyword evidence="2" id="KW-1185">Reference proteome</keyword>
<evidence type="ECO:0000313" key="2">
    <source>
        <dbReference type="Proteomes" id="UP000789342"/>
    </source>
</evidence>
<dbReference type="EMBL" id="CAJVPV010041879">
    <property type="protein sequence ID" value="CAG8762928.1"/>
    <property type="molecule type" value="Genomic_DNA"/>
</dbReference>
<proteinExistence type="predicted"/>
<name>A0A9N9J5G8_9GLOM</name>
<gene>
    <name evidence="1" type="ORF">AMORRO_LOCUS16059</name>
</gene>
<sequence>PSFIENSSRTSYSKYELCVSSVNKPVNYSETNIQTKTIQDSNSFAMSLDIMVHNPTLNKESISNQVLHNDVNKELEEPKLSHQVCQNFENE</sequence>
<evidence type="ECO:0000313" key="1">
    <source>
        <dbReference type="EMBL" id="CAG8762928.1"/>
    </source>
</evidence>
<comment type="caution">
    <text evidence="1">The sequence shown here is derived from an EMBL/GenBank/DDBJ whole genome shotgun (WGS) entry which is preliminary data.</text>
</comment>
<accession>A0A9N9J5G8</accession>
<feature type="non-terminal residue" evidence="1">
    <location>
        <position position="1"/>
    </location>
</feature>
<reference evidence="1" key="1">
    <citation type="submission" date="2021-06" db="EMBL/GenBank/DDBJ databases">
        <authorList>
            <person name="Kallberg Y."/>
            <person name="Tangrot J."/>
            <person name="Rosling A."/>
        </authorList>
    </citation>
    <scope>NUCLEOTIDE SEQUENCE</scope>
    <source>
        <strain evidence="1">CL551</strain>
    </source>
</reference>